<dbReference type="WBParaSite" id="PDA_v2.g24780.t1">
    <property type="protein sequence ID" value="PDA_v2.g24780.t1"/>
    <property type="gene ID" value="PDA_v2.g24780"/>
</dbReference>
<keyword evidence="1" id="KW-1185">Reference proteome</keyword>
<proteinExistence type="predicted"/>
<dbReference type="PANTHER" id="PTHR46579">
    <property type="entry name" value="F5/8 TYPE C DOMAIN-CONTAINING PROTEIN-RELATED"/>
    <property type="match status" value="1"/>
</dbReference>
<dbReference type="PANTHER" id="PTHR46579:SF1">
    <property type="entry name" value="F5_8 TYPE C DOMAIN-CONTAINING PROTEIN"/>
    <property type="match status" value="1"/>
</dbReference>
<dbReference type="Proteomes" id="UP000887578">
    <property type="component" value="Unplaced"/>
</dbReference>
<sequence>MTSLGYGNTMENYRNYMLEQKELIDIHQSKYYRDTVKKFPNMFPISLYTDGGRYAKTSGYEGWPIAAFALDLPPKLRHKYSNIIIFGYWYSKKKPNWEFIFSKIEISIRFTSNNRDYWVKYLQLIADIPARQSLLSIINVSGYNCCYNCDIRGEHIGHLIFPYADLHPRDPNSFIDKTNGVKGDSVLYEILEMFPEGVVIDLMHSVYRGPVEDDIKRLLKGFKKNPDQRSLIKLSASGLAQLESMIVNMKFPKEYQRRKIRSLAVISNWKASELKLFCLYVVPTALLLVASSENEEVIEAIESMIIYSCAIRILTQAKISEEMLTTAEAILDYWAKNRENVWTKQAMTFKSHENRHLAKQVLIHGPLSTHSAFAGESAIGNIGKDITCHNAAVTVKQIGERMALLRSSYIWLDKNGHPKLKAHFNFETNISYISKRITVPSEEITSFISNKFPNYDLLGEINVNGFAICPFQTTDDTNCFVAVKTENGYKVVKILAILQTFEGLFFCGYSIELLPYADLMKSDGILALNPFAYQYCCYIKKENFVENELVLCSAQSFLAKYVMIDANSFYFFMTLPHPYEHN</sequence>
<protein>
    <submittedName>
        <fullName evidence="2">Uncharacterized protein</fullName>
    </submittedName>
</protein>
<reference evidence="2" key="1">
    <citation type="submission" date="2022-11" db="UniProtKB">
        <authorList>
            <consortium name="WormBaseParasite"/>
        </authorList>
    </citation>
    <scope>IDENTIFICATION</scope>
</reference>
<evidence type="ECO:0000313" key="2">
    <source>
        <dbReference type="WBParaSite" id="PDA_v2.g24780.t1"/>
    </source>
</evidence>
<accession>A0A914Q0U6</accession>
<organism evidence="1 2">
    <name type="scientific">Panagrolaimus davidi</name>
    <dbReference type="NCBI Taxonomy" id="227884"/>
    <lineage>
        <taxon>Eukaryota</taxon>
        <taxon>Metazoa</taxon>
        <taxon>Ecdysozoa</taxon>
        <taxon>Nematoda</taxon>
        <taxon>Chromadorea</taxon>
        <taxon>Rhabditida</taxon>
        <taxon>Tylenchina</taxon>
        <taxon>Panagrolaimomorpha</taxon>
        <taxon>Panagrolaimoidea</taxon>
        <taxon>Panagrolaimidae</taxon>
        <taxon>Panagrolaimus</taxon>
    </lineage>
</organism>
<name>A0A914Q0U6_9BILA</name>
<evidence type="ECO:0000313" key="1">
    <source>
        <dbReference type="Proteomes" id="UP000887578"/>
    </source>
</evidence>
<dbReference type="AlphaFoldDB" id="A0A914Q0U6"/>